<sequence>MDAAAALSARELAGVAAALTLAGHQPVGQLDAALISGGRSNLTYRITDGVRRWVLRTPPRAGRTPSAHDVAREHRVTAALRGSDVPVAEAVLLHVDEELLGGPFAVSAFVEGRALRTRDELAELGDPEVGRVVASMLGSLVALHRVDHRAVGLASFGRPDGYAARQLRRWTGQWTLTGSAEHLPLAEEVIRGLGRRVPEQLVSTVVHGDYRIDNTLVRDTDVAAVVDWELSTIGDPVSDVAMMCAYRDPAFDLITGGPSAWTSDRLPAPDRLAEMYAGAGGRELAHWDFHLALANFKIAAIAAGIDHRRRSGVGSGPGFDTAGEAVPRFLELARDALPRAVRRPPPRKRP</sequence>
<dbReference type="SUPFAM" id="SSF56112">
    <property type="entry name" value="Protein kinase-like (PK-like)"/>
    <property type="match status" value="1"/>
</dbReference>
<dbReference type="CDD" id="cd05154">
    <property type="entry name" value="ACAD10_11_N-like"/>
    <property type="match status" value="1"/>
</dbReference>
<dbReference type="Proteomes" id="UP001230908">
    <property type="component" value="Unassembled WGS sequence"/>
</dbReference>
<reference evidence="2 3" key="1">
    <citation type="submission" date="2023-08" db="EMBL/GenBank/DDBJ databases">
        <title>Phytohabitans sansha sp. nov., isolated from marine sediment.</title>
        <authorList>
            <person name="Zhao Y."/>
            <person name="Yi K."/>
        </authorList>
    </citation>
    <scope>NUCLEOTIDE SEQUENCE [LARGE SCALE GENOMIC DNA]</scope>
    <source>
        <strain evidence="2 3">ZYX-F-186</strain>
    </source>
</reference>
<accession>A0ABU0ZFW5</accession>
<dbReference type="InterPro" id="IPR011009">
    <property type="entry name" value="Kinase-like_dom_sf"/>
</dbReference>
<dbReference type="InterPro" id="IPR002575">
    <property type="entry name" value="Aminoglycoside_PTrfase"/>
</dbReference>
<organism evidence="2 3">
    <name type="scientific">Phytohabitans maris</name>
    <dbReference type="NCBI Taxonomy" id="3071409"/>
    <lineage>
        <taxon>Bacteria</taxon>
        <taxon>Bacillati</taxon>
        <taxon>Actinomycetota</taxon>
        <taxon>Actinomycetes</taxon>
        <taxon>Micromonosporales</taxon>
        <taxon>Micromonosporaceae</taxon>
    </lineage>
</organism>
<evidence type="ECO:0000313" key="3">
    <source>
        <dbReference type="Proteomes" id="UP001230908"/>
    </source>
</evidence>
<evidence type="ECO:0000259" key="1">
    <source>
        <dbReference type="Pfam" id="PF01636"/>
    </source>
</evidence>
<protein>
    <submittedName>
        <fullName evidence="2">Phosphotransferase family protein</fullName>
    </submittedName>
</protein>
<dbReference type="Gene3D" id="3.90.1200.10">
    <property type="match status" value="1"/>
</dbReference>
<dbReference type="InterPro" id="IPR041726">
    <property type="entry name" value="ACAD10_11_N"/>
</dbReference>
<proteinExistence type="predicted"/>
<dbReference type="PANTHER" id="PTHR47829:SF1">
    <property type="entry name" value="HAD FAMILY PHOSPHATASE"/>
    <property type="match status" value="1"/>
</dbReference>
<feature type="domain" description="Aminoglycoside phosphotransferase" evidence="1">
    <location>
        <begin position="33"/>
        <end position="251"/>
    </location>
</feature>
<dbReference type="PANTHER" id="PTHR47829">
    <property type="entry name" value="HYDROLASE, PUTATIVE (AFU_ORTHOLOGUE AFUA_1G12880)-RELATED"/>
    <property type="match status" value="1"/>
</dbReference>
<evidence type="ECO:0000313" key="2">
    <source>
        <dbReference type="EMBL" id="MDQ7905222.1"/>
    </source>
</evidence>
<keyword evidence="3" id="KW-1185">Reference proteome</keyword>
<name>A0ABU0ZFW5_9ACTN</name>
<dbReference type="InterPro" id="IPR052898">
    <property type="entry name" value="ACAD10-like"/>
</dbReference>
<comment type="caution">
    <text evidence="2">The sequence shown here is derived from an EMBL/GenBank/DDBJ whole genome shotgun (WGS) entry which is preliminary data.</text>
</comment>
<dbReference type="Gene3D" id="3.30.200.20">
    <property type="entry name" value="Phosphorylase Kinase, domain 1"/>
    <property type="match status" value="1"/>
</dbReference>
<dbReference type="EMBL" id="JAVHUY010000009">
    <property type="protein sequence ID" value="MDQ7905222.1"/>
    <property type="molecule type" value="Genomic_DNA"/>
</dbReference>
<dbReference type="Pfam" id="PF01636">
    <property type="entry name" value="APH"/>
    <property type="match status" value="1"/>
</dbReference>
<gene>
    <name evidence="2" type="ORF">RB614_11875</name>
</gene>
<dbReference type="RefSeq" id="WP_308712493.1">
    <property type="nucleotide sequence ID" value="NZ_JAVHUY010000009.1"/>
</dbReference>